<comment type="caution">
    <text evidence="2">The sequence shown here is derived from an EMBL/GenBank/DDBJ whole genome shotgun (WGS) entry which is preliminary data.</text>
</comment>
<reference evidence="3" key="1">
    <citation type="journal article" date="2019" name="Int. J. Syst. Evol. Microbiol.">
        <title>The Global Catalogue of Microorganisms (GCM) 10K type strain sequencing project: providing services to taxonomists for standard genome sequencing and annotation.</title>
        <authorList>
            <consortium name="The Broad Institute Genomics Platform"/>
            <consortium name="The Broad Institute Genome Sequencing Center for Infectious Disease"/>
            <person name="Wu L."/>
            <person name="Ma J."/>
        </authorList>
    </citation>
    <scope>NUCLEOTIDE SEQUENCE [LARGE SCALE GENOMIC DNA]</scope>
    <source>
        <strain evidence="3">CCUG 53903</strain>
    </source>
</reference>
<sequence length="236" mass="25815">MNEASPDEVEAALRRAMDGGDDSLVEFFATLLRGHVVILARPGRKKRPAEPPIVLQFFTIDGEDHIPIYTSPAKVAATRAAHPGMIDGSPLMTIDPRGLFSMTWGRHFILNPHSDDSVDFPPGQIDRLMDAVDGTFTMMRVGSADDVPPSVVEKITRWLDQVPGVRAAHLGWRYYPSQGRKTIMVVILDDPGDLPAATLDFPPGSALEQAVQIEILAPGPDGMNLLEDVPPFYVRP</sequence>
<keyword evidence="3" id="KW-1185">Reference proteome</keyword>
<dbReference type="InterPro" id="IPR009839">
    <property type="entry name" value="SseB_N"/>
</dbReference>
<proteinExistence type="predicted"/>
<evidence type="ECO:0000313" key="2">
    <source>
        <dbReference type="EMBL" id="MFC5835454.1"/>
    </source>
</evidence>
<feature type="domain" description="SseB protein N-terminal" evidence="1">
    <location>
        <begin position="10"/>
        <end position="125"/>
    </location>
</feature>
<evidence type="ECO:0000313" key="3">
    <source>
        <dbReference type="Proteomes" id="UP001596058"/>
    </source>
</evidence>
<dbReference type="Pfam" id="PF07179">
    <property type="entry name" value="SseB"/>
    <property type="match status" value="1"/>
</dbReference>
<accession>A0ABW1DDL4</accession>
<protein>
    <submittedName>
        <fullName evidence="2">SseB family protein</fullName>
    </submittedName>
</protein>
<name>A0ABW1DDL4_9ACTN</name>
<evidence type="ECO:0000259" key="1">
    <source>
        <dbReference type="Pfam" id="PF07179"/>
    </source>
</evidence>
<organism evidence="2 3">
    <name type="scientific">Nonomuraea insulae</name>
    <dbReference type="NCBI Taxonomy" id="1616787"/>
    <lineage>
        <taxon>Bacteria</taxon>
        <taxon>Bacillati</taxon>
        <taxon>Actinomycetota</taxon>
        <taxon>Actinomycetes</taxon>
        <taxon>Streptosporangiales</taxon>
        <taxon>Streptosporangiaceae</taxon>
        <taxon>Nonomuraea</taxon>
    </lineage>
</organism>
<gene>
    <name evidence="2" type="ORF">ACFPZ3_67535</name>
</gene>
<dbReference type="Proteomes" id="UP001596058">
    <property type="component" value="Unassembled WGS sequence"/>
</dbReference>
<dbReference type="RefSeq" id="WP_379524871.1">
    <property type="nucleotide sequence ID" value="NZ_JBHSPA010000129.1"/>
</dbReference>
<dbReference type="EMBL" id="JBHSPA010000129">
    <property type="protein sequence ID" value="MFC5835454.1"/>
    <property type="molecule type" value="Genomic_DNA"/>
</dbReference>